<protein>
    <recommendedName>
        <fullName evidence="5">Putrescine-binding periplasmic protein</fullName>
    </recommendedName>
</protein>
<proteinExistence type="inferred from homology"/>
<dbReference type="EMBL" id="CP139965">
    <property type="protein sequence ID" value="WQD78522.1"/>
    <property type="molecule type" value="Genomic_DNA"/>
</dbReference>
<keyword evidence="4 5" id="KW-0574">Periplasm</keyword>
<dbReference type="PANTHER" id="PTHR30222:SF12">
    <property type="entry name" value="NORSPERMIDINE SENSOR"/>
    <property type="match status" value="1"/>
</dbReference>
<comment type="function">
    <text evidence="5">Required for the activity of the bacterial periplasmic transport system of putrescine.</text>
</comment>
<evidence type="ECO:0000313" key="8">
    <source>
        <dbReference type="Proteomes" id="UP001325479"/>
    </source>
</evidence>
<sequence length="369" mass="40539">MKARNLFGVRFKTVALALTATLCAGAHAEPEVVNVYNWGNSIGKETVANFEKATGIHVVYQEFDSNETLQAKLLSGNSGYDVVVPSDAFWAKQLQAGVYRPIDRTKLPNSTLLDPRLMAMLTAADPGNRYGIPWTWGTDGLGINVERVKAALGKDAPLDSLALLFDPANAAKLKHCGISLLDSPRDMFGAALMYMHRDPNSTNPRDYQDALAVLKAIRPYVSQFSTGSYISDLSGGDVCIAFGWSGDVNVARRAALDSHRTYHIQYVLPKEGSPIWFDVMAIPKDAPHPEAALKWINFVISEQESANLTNDTSYPTAVPSANRLVPHEVLADPAVFPTAERFAQLQPVKPLPTELNRLITRLWQQYKAD</sequence>
<dbReference type="PIRSF" id="PIRSF019574">
    <property type="entry name" value="Periplasmic_polyamine_BP"/>
    <property type="match status" value="1"/>
</dbReference>
<evidence type="ECO:0000256" key="1">
    <source>
        <dbReference type="ARBA" id="ARBA00004418"/>
    </source>
</evidence>
<dbReference type="PANTHER" id="PTHR30222">
    <property type="entry name" value="SPERMIDINE/PUTRESCINE-BINDING PERIPLASMIC PROTEIN"/>
    <property type="match status" value="1"/>
</dbReference>
<organism evidence="7 8">
    <name type="scientific">Paraburkholderia kururiensis</name>
    <dbReference type="NCBI Taxonomy" id="984307"/>
    <lineage>
        <taxon>Bacteria</taxon>
        <taxon>Pseudomonadati</taxon>
        <taxon>Pseudomonadota</taxon>
        <taxon>Betaproteobacteria</taxon>
        <taxon>Burkholderiales</taxon>
        <taxon>Burkholderiaceae</taxon>
        <taxon>Paraburkholderia</taxon>
    </lineage>
</organism>
<dbReference type="InterPro" id="IPR001188">
    <property type="entry name" value="Sperm_putr-bd"/>
</dbReference>
<name>A0ABZ0WMC3_9BURK</name>
<accession>A0ABZ0WMC3</accession>
<comment type="subcellular location">
    <subcellularLocation>
        <location evidence="1 5">Periplasm</location>
    </subcellularLocation>
</comment>
<evidence type="ECO:0000256" key="2">
    <source>
        <dbReference type="ARBA" id="ARBA00022448"/>
    </source>
</evidence>
<keyword evidence="3 6" id="KW-0732">Signal</keyword>
<evidence type="ECO:0000256" key="4">
    <source>
        <dbReference type="ARBA" id="ARBA00022764"/>
    </source>
</evidence>
<dbReference type="Pfam" id="PF13416">
    <property type="entry name" value="SBP_bac_8"/>
    <property type="match status" value="1"/>
</dbReference>
<dbReference type="PRINTS" id="PR00909">
    <property type="entry name" value="SPERMDNBNDNG"/>
</dbReference>
<evidence type="ECO:0000256" key="5">
    <source>
        <dbReference type="PIRNR" id="PIRNR019574"/>
    </source>
</evidence>
<evidence type="ECO:0000256" key="6">
    <source>
        <dbReference type="SAM" id="SignalP"/>
    </source>
</evidence>
<keyword evidence="2 5" id="KW-0813">Transport</keyword>
<dbReference type="Gene3D" id="3.40.190.10">
    <property type="entry name" value="Periplasmic binding protein-like II"/>
    <property type="match status" value="2"/>
</dbReference>
<evidence type="ECO:0000313" key="7">
    <source>
        <dbReference type="EMBL" id="WQD78522.1"/>
    </source>
</evidence>
<comment type="similarity">
    <text evidence="5">Belongs to the bacterial solute-binding protein PotD/PotF family.</text>
</comment>
<feature type="chain" id="PRO_5045506116" description="Putrescine-binding periplasmic protein" evidence="6">
    <location>
        <begin position="29"/>
        <end position="369"/>
    </location>
</feature>
<reference evidence="7 8" key="1">
    <citation type="submission" date="2023-12" db="EMBL/GenBank/DDBJ databases">
        <title>Genome sequencing and assembly of bacterial species from a model synthetic community.</title>
        <authorList>
            <person name="Hogle S.L."/>
        </authorList>
    </citation>
    <scope>NUCLEOTIDE SEQUENCE [LARGE SCALE GENOMIC DNA]</scope>
    <source>
        <strain evidence="7 8">HAMBI 2494</strain>
    </source>
</reference>
<evidence type="ECO:0000256" key="3">
    <source>
        <dbReference type="ARBA" id="ARBA00022729"/>
    </source>
</evidence>
<dbReference type="InterPro" id="IPR006059">
    <property type="entry name" value="SBP"/>
</dbReference>
<keyword evidence="8" id="KW-1185">Reference proteome</keyword>
<dbReference type="SUPFAM" id="SSF53850">
    <property type="entry name" value="Periplasmic binding protein-like II"/>
    <property type="match status" value="1"/>
</dbReference>
<dbReference type="CDD" id="cd13659">
    <property type="entry name" value="PBP2_PotF"/>
    <property type="match status" value="1"/>
</dbReference>
<gene>
    <name evidence="7" type="ORF">U0042_02090</name>
</gene>
<dbReference type="Proteomes" id="UP001325479">
    <property type="component" value="Chromosome"/>
</dbReference>
<feature type="signal peptide" evidence="6">
    <location>
        <begin position="1"/>
        <end position="28"/>
    </location>
</feature>